<gene>
    <name evidence="2" type="ORF">BCR42DRAFT_389922</name>
</gene>
<accession>A0A1X2IR51</accession>
<dbReference type="EMBL" id="MCGE01000006">
    <property type="protein sequence ID" value="ORZ20734.1"/>
    <property type="molecule type" value="Genomic_DNA"/>
</dbReference>
<sequence>MKRELLLSLLLLYLLVMQVTGYDYRRNNYDDAPNYPVVTLRPKNDTNADEYDRGYNSGYSAGKVAAEHTYMVDKYTTTSDPDCTTTNVVEDPVTSTTTTIPIATTTIDIPYAYFTTTLPEGLVTITIPIRTTVLTIPVATTTITRRYITV</sequence>
<keyword evidence="1" id="KW-0732">Signal</keyword>
<comment type="caution">
    <text evidence="2">The sequence shown here is derived from an EMBL/GenBank/DDBJ whole genome shotgun (WGS) entry which is preliminary data.</text>
</comment>
<feature type="chain" id="PRO_5012010199" evidence="1">
    <location>
        <begin position="22"/>
        <end position="150"/>
    </location>
</feature>
<name>A0A1X2IR51_9FUNG</name>
<dbReference type="Proteomes" id="UP000193560">
    <property type="component" value="Unassembled WGS sequence"/>
</dbReference>
<evidence type="ECO:0000313" key="2">
    <source>
        <dbReference type="EMBL" id="ORZ20734.1"/>
    </source>
</evidence>
<evidence type="ECO:0000256" key="1">
    <source>
        <dbReference type="SAM" id="SignalP"/>
    </source>
</evidence>
<evidence type="ECO:0000313" key="3">
    <source>
        <dbReference type="Proteomes" id="UP000193560"/>
    </source>
</evidence>
<dbReference type="AlphaFoldDB" id="A0A1X2IR51"/>
<feature type="signal peptide" evidence="1">
    <location>
        <begin position="1"/>
        <end position="21"/>
    </location>
</feature>
<reference evidence="2 3" key="1">
    <citation type="submission" date="2016-07" db="EMBL/GenBank/DDBJ databases">
        <title>Pervasive Adenine N6-methylation of Active Genes in Fungi.</title>
        <authorList>
            <consortium name="DOE Joint Genome Institute"/>
            <person name="Mondo S.J."/>
            <person name="Dannebaum R.O."/>
            <person name="Kuo R.C."/>
            <person name="Labutti K."/>
            <person name="Haridas S."/>
            <person name="Kuo A."/>
            <person name="Salamov A."/>
            <person name="Ahrendt S.R."/>
            <person name="Lipzen A."/>
            <person name="Sullivan W."/>
            <person name="Andreopoulos W.B."/>
            <person name="Clum A."/>
            <person name="Lindquist E."/>
            <person name="Daum C."/>
            <person name="Ramamoorthy G.K."/>
            <person name="Gryganskyi A."/>
            <person name="Culley D."/>
            <person name="Magnuson J.K."/>
            <person name="James T.Y."/>
            <person name="O'Malley M.A."/>
            <person name="Stajich J.E."/>
            <person name="Spatafora J.W."/>
            <person name="Visel A."/>
            <person name="Grigoriev I.V."/>
        </authorList>
    </citation>
    <scope>NUCLEOTIDE SEQUENCE [LARGE SCALE GENOMIC DNA]</scope>
    <source>
        <strain evidence="2 3">NRRL 1336</strain>
    </source>
</reference>
<keyword evidence="3" id="KW-1185">Reference proteome</keyword>
<organism evidence="2 3">
    <name type="scientific">Absidia repens</name>
    <dbReference type="NCBI Taxonomy" id="90262"/>
    <lineage>
        <taxon>Eukaryota</taxon>
        <taxon>Fungi</taxon>
        <taxon>Fungi incertae sedis</taxon>
        <taxon>Mucoromycota</taxon>
        <taxon>Mucoromycotina</taxon>
        <taxon>Mucoromycetes</taxon>
        <taxon>Mucorales</taxon>
        <taxon>Cunninghamellaceae</taxon>
        <taxon>Absidia</taxon>
    </lineage>
</organism>
<protein>
    <submittedName>
        <fullName evidence="2">Uncharacterized protein</fullName>
    </submittedName>
</protein>
<proteinExistence type="predicted"/>